<gene>
    <name evidence="2" type="ORF">Q8791_17770</name>
</gene>
<evidence type="ECO:0000259" key="1">
    <source>
        <dbReference type="Pfam" id="PF04149"/>
    </source>
</evidence>
<evidence type="ECO:0000313" key="3">
    <source>
        <dbReference type="Proteomes" id="UP001356095"/>
    </source>
</evidence>
<proteinExistence type="predicted"/>
<sequence>MNGHGHRGRQWHKSSYSAAEGSCVEVAEGERVLVRDTQNRGLGHVAYSSDAWAVFLQGVKRKPF</sequence>
<dbReference type="Pfam" id="PF04149">
    <property type="entry name" value="DUF397"/>
    <property type="match status" value="1"/>
</dbReference>
<feature type="domain" description="DUF397" evidence="1">
    <location>
        <begin position="10"/>
        <end position="60"/>
    </location>
</feature>
<dbReference type="InterPro" id="IPR007278">
    <property type="entry name" value="DUF397"/>
</dbReference>
<dbReference type="Proteomes" id="UP001356095">
    <property type="component" value="Unassembled WGS sequence"/>
</dbReference>
<organism evidence="2 3">
    <name type="scientific">Nocardiopsis codii</name>
    <dbReference type="NCBI Taxonomy" id="3065942"/>
    <lineage>
        <taxon>Bacteria</taxon>
        <taxon>Bacillati</taxon>
        <taxon>Actinomycetota</taxon>
        <taxon>Actinomycetes</taxon>
        <taxon>Streptosporangiales</taxon>
        <taxon>Nocardiopsidaceae</taxon>
        <taxon>Nocardiopsis</taxon>
    </lineage>
</organism>
<evidence type="ECO:0000313" key="2">
    <source>
        <dbReference type="EMBL" id="MEE2039065.1"/>
    </source>
</evidence>
<reference evidence="2 3" key="1">
    <citation type="submission" date="2023-08" db="EMBL/GenBank/DDBJ databases">
        <authorList>
            <person name="Girao M."/>
            <person name="Carvalho M.F."/>
        </authorList>
    </citation>
    <scope>NUCLEOTIDE SEQUENCE [LARGE SCALE GENOMIC DNA]</scope>
    <source>
        <strain evidence="2 3">CT-R113</strain>
    </source>
</reference>
<comment type="caution">
    <text evidence="2">The sequence shown here is derived from an EMBL/GenBank/DDBJ whole genome shotgun (WGS) entry which is preliminary data.</text>
</comment>
<keyword evidence="3" id="KW-1185">Reference proteome</keyword>
<accession>A0ABU7KA17</accession>
<dbReference type="EMBL" id="JAUZMY010000017">
    <property type="protein sequence ID" value="MEE2039065.1"/>
    <property type="molecule type" value="Genomic_DNA"/>
</dbReference>
<name>A0ABU7KA17_9ACTN</name>
<protein>
    <submittedName>
        <fullName evidence="2">DUF397 domain-containing protein</fullName>
    </submittedName>
</protein>